<dbReference type="AlphaFoldDB" id="T1C0A7"/>
<gene>
    <name evidence="1" type="ORF">B1A_04547</name>
</gene>
<dbReference type="Pfam" id="PF01941">
    <property type="entry name" value="AdoMet_Synthase"/>
    <property type="match status" value="1"/>
</dbReference>
<evidence type="ECO:0000313" key="1">
    <source>
        <dbReference type="EMBL" id="EQD74268.1"/>
    </source>
</evidence>
<proteinExistence type="predicted"/>
<comment type="caution">
    <text evidence="1">The sequence shown here is derived from an EMBL/GenBank/DDBJ whole genome shotgun (WGS) entry which is preliminary data.</text>
</comment>
<reference evidence="1" key="2">
    <citation type="journal article" date="2014" name="ISME J.">
        <title>Microbial stratification in low pH oxic and suboxic macroscopic growths along an acid mine drainage.</title>
        <authorList>
            <person name="Mendez-Garcia C."/>
            <person name="Mesa V."/>
            <person name="Sprenger R.R."/>
            <person name="Richter M."/>
            <person name="Diez M.S."/>
            <person name="Solano J."/>
            <person name="Bargiela R."/>
            <person name="Golyshina O.V."/>
            <person name="Manteca A."/>
            <person name="Ramos J.L."/>
            <person name="Gallego J.R."/>
            <person name="Llorente I."/>
            <person name="Martins Dos Santos V.A."/>
            <person name="Jensen O.N."/>
            <person name="Pelaez A.I."/>
            <person name="Sanchez J."/>
            <person name="Ferrer M."/>
        </authorList>
    </citation>
    <scope>NUCLEOTIDE SEQUENCE</scope>
</reference>
<dbReference type="InterPro" id="IPR027790">
    <property type="entry name" value="AdoMet_synthase_2_family"/>
</dbReference>
<feature type="non-terminal residue" evidence="1">
    <location>
        <position position="37"/>
    </location>
</feature>
<sequence>MARNLKVEPLRTVHIEKQDVELVERKGLGHPDSIADG</sequence>
<organism evidence="1">
    <name type="scientific">mine drainage metagenome</name>
    <dbReference type="NCBI Taxonomy" id="410659"/>
    <lineage>
        <taxon>unclassified sequences</taxon>
        <taxon>metagenomes</taxon>
        <taxon>ecological metagenomes</taxon>
    </lineage>
</organism>
<name>T1C0A7_9ZZZZ</name>
<reference evidence="1" key="1">
    <citation type="submission" date="2013-08" db="EMBL/GenBank/DDBJ databases">
        <authorList>
            <person name="Mendez C."/>
            <person name="Richter M."/>
            <person name="Ferrer M."/>
            <person name="Sanchez J."/>
        </authorList>
    </citation>
    <scope>NUCLEOTIDE SEQUENCE</scope>
</reference>
<accession>T1C0A7</accession>
<protein>
    <submittedName>
        <fullName evidence="1">S-adenosylmethionine synthetase (MAT), archaea</fullName>
    </submittedName>
</protein>
<dbReference type="EMBL" id="AUZX01003308">
    <property type="protein sequence ID" value="EQD74268.1"/>
    <property type="molecule type" value="Genomic_DNA"/>
</dbReference>